<dbReference type="RefSeq" id="WP_105513163.1">
    <property type="nucleotide sequence ID" value="NZ_PVEP01000001.1"/>
</dbReference>
<proteinExistence type="predicted"/>
<keyword evidence="4" id="KW-0067">ATP-binding</keyword>
<dbReference type="CDD" id="cd07995">
    <property type="entry name" value="TPK"/>
    <property type="match status" value="1"/>
</dbReference>
<evidence type="ECO:0000256" key="2">
    <source>
        <dbReference type="ARBA" id="ARBA00022741"/>
    </source>
</evidence>
<dbReference type="InterPro" id="IPR036371">
    <property type="entry name" value="TPK_B1-bd_sf"/>
</dbReference>
<name>A0A2S8SDX8_9RHOB</name>
<dbReference type="SUPFAM" id="SSF63999">
    <property type="entry name" value="Thiamin pyrophosphokinase, catalytic domain"/>
    <property type="match status" value="1"/>
</dbReference>
<dbReference type="Gene3D" id="3.40.50.10240">
    <property type="entry name" value="Thiamin pyrophosphokinase, catalytic domain"/>
    <property type="match status" value="1"/>
</dbReference>
<dbReference type="AlphaFoldDB" id="A0A2S8SDX8"/>
<comment type="caution">
    <text evidence="7">The sequence shown here is derived from an EMBL/GenBank/DDBJ whole genome shotgun (WGS) entry which is preliminary data.</text>
</comment>
<dbReference type="Pfam" id="PF04263">
    <property type="entry name" value="TPK_catalytic"/>
    <property type="match status" value="1"/>
</dbReference>
<evidence type="ECO:0000259" key="6">
    <source>
        <dbReference type="SMART" id="SM00983"/>
    </source>
</evidence>
<dbReference type="Proteomes" id="UP000238338">
    <property type="component" value="Unassembled WGS sequence"/>
</dbReference>
<dbReference type="PANTHER" id="PTHR41299:SF1">
    <property type="entry name" value="THIAMINE PYROPHOSPHOKINASE"/>
    <property type="match status" value="1"/>
</dbReference>
<dbReference type="GO" id="GO:0005524">
    <property type="term" value="F:ATP binding"/>
    <property type="evidence" value="ECO:0007669"/>
    <property type="project" value="UniProtKB-KW"/>
</dbReference>
<dbReference type="PANTHER" id="PTHR41299">
    <property type="entry name" value="THIAMINE PYROPHOSPHOKINASE"/>
    <property type="match status" value="1"/>
</dbReference>
<keyword evidence="2" id="KW-0547">Nucleotide-binding</keyword>
<dbReference type="EC" id="2.7.6.2" evidence="5"/>
<evidence type="ECO:0000313" key="8">
    <source>
        <dbReference type="Proteomes" id="UP000238338"/>
    </source>
</evidence>
<dbReference type="EMBL" id="PVEP01000001">
    <property type="protein sequence ID" value="PQV58942.1"/>
    <property type="molecule type" value="Genomic_DNA"/>
</dbReference>
<keyword evidence="1" id="KW-0808">Transferase</keyword>
<dbReference type="NCBIfam" id="TIGR01378">
    <property type="entry name" value="thi_PPkinase"/>
    <property type="match status" value="1"/>
</dbReference>
<accession>A0A2S8SDX8</accession>
<dbReference type="InterPro" id="IPR007373">
    <property type="entry name" value="Thiamin_PyroPKinase_B1-bd"/>
</dbReference>
<keyword evidence="3 7" id="KW-0418">Kinase</keyword>
<evidence type="ECO:0000256" key="3">
    <source>
        <dbReference type="ARBA" id="ARBA00022777"/>
    </source>
</evidence>
<dbReference type="SMART" id="SM00983">
    <property type="entry name" value="TPK_B1_binding"/>
    <property type="match status" value="1"/>
</dbReference>
<dbReference type="SUPFAM" id="SSF63862">
    <property type="entry name" value="Thiamin pyrophosphokinase, substrate-binding domain"/>
    <property type="match status" value="1"/>
</dbReference>
<evidence type="ECO:0000313" key="7">
    <source>
        <dbReference type="EMBL" id="PQV58942.1"/>
    </source>
</evidence>
<keyword evidence="8" id="KW-1185">Reference proteome</keyword>
<dbReference type="GO" id="GO:0006772">
    <property type="term" value="P:thiamine metabolic process"/>
    <property type="evidence" value="ECO:0007669"/>
    <property type="project" value="UniProtKB-UniRule"/>
</dbReference>
<dbReference type="InterPro" id="IPR036759">
    <property type="entry name" value="TPK_catalytic_sf"/>
</dbReference>
<dbReference type="Pfam" id="PF04265">
    <property type="entry name" value="TPK_B1_binding"/>
    <property type="match status" value="1"/>
</dbReference>
<gene>
    <name evidence="7" type="ORF">LX70_00761</name>
</gene>
<evidence type="ECO:0000256" key="4">
    <source>
        <dbReference type="ARBA" id="ARBA00022840"/>
    </source>
</evidence>
<dbReference type="GO" id="GO:0009229">
    <property type="term" value="P:thiamine diphosphate biosynthetic process"/>
    <property type="evidence" value="ECO:0007669"/>
    <property type="project" value="InterPro"/>
</dbReference>
<dbReference type="OrthoDB" id="7057856at2"/>
<dbReference type="GO" id="GO:0016301">
    <property type="term" value="F:kinase activity"/>
    <property type="evidence" value="ECO:0007669"/>
    <property type="project" value="UniProtKB-KW"/>
</dbReference>
<dbReference type="GO" id="GO:0030975">
    <property type="term" value="F:thiamine binding"/>
    <property type="evidence" value="ECO:0007669"/>
    <property type="project" value="InterPro"/>
</dbReference>
<dbReference type="GO" id="GO:0004788">
    <property type="term" value="F:thiamine diphosphokinase activity"/>
    <property type="evidence" value="ECO:0007669"/>
    <property type="project" value="UniProtKB-UniRule"/>
</dbReference>
<dbReference type="InterPro" id="IPR053149">
    <property type="entry name" value="TPK"/>
</dbReference>
<evidence type="ECO:0000256" key="5">
    <source>
        <dbReference type="NCBIfam" id="TIGR01378"/>
    </source>
</evidence>
<dbReference type="InterPro" id="IPR007371">
    <property type="entry name" value="TPK_catalytic"/>
</dbReference>
<dbReference type="InterPro" id="IPR006282">
    <property type="entry name" value="Thi_PPkinase"/>
</dbReference>
<reference evidence="7 8" key="1">
    <citation type="submission" date="2018-02" db="EMBL/GenBank/DDBJ databases">
        <title>Genomic Encyclopedia of Archaeal and Bacterial Type Strains, Phase II (KMG-II): from individual species to whole genera.</title>
        <authorList>
            <person name="Goeker M."/>
        </authorList>
    </citation>
    <scope>NUCLEOTIDE SEQUENCE [LARGE SCALE GENOMIC DNA]</scope>
    <source>
        <strain evidence="7 8">DSM 18921</strain>
    </source>
</reference>
<organism evidence="7 8">
    <name type="scientific">Albidovulum denitrificans</name>
    <dbReference type="NCBI Taxonomy" id="404881"/>
    <lineage>
        <taxon>Bacteria</taxon>
        <taxon>Pseudomonadati</taxon>
        <taxon>Pseudomonadota</taxon>
        <taxon>Alphaproteobacteria</taxon>
        <taxon>Rhodobacterales</taxon>
        <taxon>Paracoccaceae</taxon>
        <taxon>Albidovulum</taxon>
    </lineage>
</organism>
<sequence>MSSVIVQSRFPVTLLGGGQSAHSDLSEALALAPTLVAADGGANVAIAGGLVPDAVIGDFDSLAAATRAAIPADRLHHIAEQDSTDFEKCLRAIDAPLILALGFTGARIDHELAVWNVLARRRAGNTIVVGAEDIVFLAPERLSLDLAPGTRFSLFPMSPARATSRGLRWPVDAVAFAPDGRSGTSNEATGPVELTVTSGALLVILPRACLREVLRTR</sequence>
<feature type="domain" description="Thiamin pyrophosphokinase thiamin-binding" evidence="6">
    <location>
        <begin position="124"/>
        <end position="202"/>
    </location>
</feature>
<protein>
    <recommendedName>
        <fullName evidence="5">Thiamine diphosphokinase</fullName>
        <ecNumber evidence="5">2.7.6.2</ecNumber>
    </recommendedName>
</protein>
<evidence type="ECO:0000256" key="1">
    <source>
        <dbReference type="ARBA" id="ARBA00022679"/>
    </source>
</evidence>